<evidence type="ECO:0000259" key="14">
    <source>
        <dbReference type="PROSITE" id="PS52048"/>
    </source>
</evidence>
<dbReference type="GO" id="GO:0016579">
    <property type="term" value="P:protein deubiquitination"/>
    <property type="evidence" value="ECO:0007669"/>
    <property type="project" value="InterPro"/>
</dbReference>
<evidence type="ECO:0000256" key="8">
    <source>
        <dbReference type="PIRSR" id="PIRSR038120-1"/>
    </source>
</evidence>
<sequence>MSDAGNWCLIESDPGVFTQLIAEMGVSGVQVEEVWDFDNIANLNPVYGLIFLFKYDQNTAADTMELDQSQHSTTTDHVFFAKQVINNACATQAILSILMNRNDIDLGKELVQFREFAQDLPPDMKGLTISNSENIRRVHNSFARSEAFVNEQQPASGQDEDLFHFISYVPIHGALYELDGLNPAPINLGPCTDADWLSKVRPIIEARMATYSSSEIRFNLMAVCKDRTLVLTEQIDAADRKIENAEKKLARAVQTLRSERELLSVFLSDEQEKRERYRSENARRKHNFIPLVNVLLRKLADKDKLAELIDTAGRKANERAARRRELQQQQVQQQGPAR</sequence>
<feature type="site" description="Important for enzyme activity" evidence="9 10">
    <location>
        <position position="179"/>
    </location>
</feature>
<evidence type="ECO:0000256" key="13">
    <source>
        <dbReference type="SAM" id="MobiDB-lite"/>
    </source>
</evidence>
<organism evidence="15 16">
    <name type="scientific">Thamnocephalis sphaerospora</name>
    <dbReference type="NCBI Taxonomy" id="78915"/>
    <lineage>
        <taxon>Eukaryota</taxon>
        <taxon>Fungi</taxon>
        <taxon>Fungi incertae sedis</taxon>
        <taxon>Zoopagomycota</taxon>
        <taxon>Zoopagomycotina</taxon>
        <taxon>Zoopagomycetes</taxon>
        <taxon>Zoopagales</taxon>
        <taxon>Sigmoideomycetaceae</taxon>
        <taxon>Thamnocephalis</taxon>
    </lineage>
</organism>
<dbReference type="Gene3D" id="3.40.532.10">
    <property type="entry name" value="Peptidase C12, ubiquitin carboxyl-terminal hydrolase"/>
    <property type="match status" value="1"/>
</dbReference>
<keyword evidence="5 7" id="KW-0378">Hydrolase</keyword>
<gene>
    <name evidence="15" type="ORF">THASP1DRAFT_16273</name>
</gene>
<dbReference type="PANTHER" id="PTHR10589:SF16">
    <property type="entry name" value="UBIQUITIN CARBOXYL-TERMINAL HYDROLASE ISOZYME L5"/>
    <property type="match status" value="1"/>
</dbReference>
<dbReference type="InterPro" id="IPR041507">
    <property type="entry name" value="UCH_C"/>
</dbReference>
<dbReference type="CDD" id="cd09617">
    <property type="entry name" value="Peptidase_C12_UCH37_BAP1"/>
    <property type="match status" value="1"/>
</dbReference>
<dbReference type="GO" id="GO:0006511">
    <property type="term" value="P:ubiquitin-dependent protein catabolic process"/>
    <property type="evidence" value="ECO:0007669"/>
    <property type="project" value="UniProtKB-UniRule"/>
</dbReference>
<evidence type="ECO:0000256" key="12">
    <source>
        <dbReference type="SAM" id="Coils"/>
    </source>
</evidence>
<dbReference type="Pfam" id="PF18031">
    <property type="entry name" value="UCH_C"/>
    <property type="match status" value="1"/>
</dbReference>
<feature type="active site" description="Nucleophile" evidence="8 10">
    <location>
        <position position="89"/>
    </location>
</feature>
<evidence type="ECO:0000256" key="11">
    <source>
        <dbReference type="RuleBase" id="RU361215"/>
    </source>
</evidence>
<keyword evidence="4 7" id="KW-0833">Ubl conjugation pathway</keyword>
<dbReference type="EC" id="3.4.19.12" evidence="7 11"/>
<dbReference type="AlphaFoldDB" id="A0A4P9XPQ0"/>
<evidence type="ECO:0000256" key="2">
    <source>
        <dbReference type="ARBA" id="ARBA00009326"/>
    </source>
</evidence>
<dbReference type="OrthoDB" id="1924260at2759"/>
<evidence type="ECO:0000256" key="4">
    <source>
        <dbReference type="ARBA" id="ARBA00022786"/>
    </source>
</evidence>
<evidence type="ECO:0000256" key="3">
    <source>
        <dbReference type="ARBA" id="ARBA00022670"/>
    </source>
</evidence>
<dbReference type="SUPFAM" id="SSF54001">
    <property type="entry name" value="Cysteine proteinases"/>
    <property type="match status" value="1"/>
</dbReference>
<keyword evidence="12" id="KW-0175">Coiled coil</keyword>
<dbReference type="GO" id="GO:0004843">
    <property type="term" value="F:cysteine-type deubiquitinase activity"/>
    <property type="evidence" value="ECO:0007669"/>
    <property type="project" value="UniProtKB-UniRule"/>
</dbReference>
<name>A0A4P9XPQ0_9FUNG</name>
<comment type="catalytic activity">
    <reaction evidence="1 7 10 11">
        <text>Thiol-dependent hydrolysis of ester, thioester, amide, peptide and isopeptide bonds formed by the C-terminal Gly of ubiquitin (a 76-residue protein attached to proteins as an intracellular targeting signal).</text>
        <dbReference type="EC" id="3.4.19.12"/>
    </reaction>
</comment>
<dbReference type="Proteomes" id="UP000271241">
    <property type="component" value="Unassembled WGS sequence"/>
</dbReference>
<keyword evidence="6 7" id="KW-0788">Thiol protease</keyword>
<evidence type="ECO:0000256" key="9">
    <source>
        <dbReference type="PIRSR" id="PIRSR038120-2"/>
    </source>
</evidence>
<dbReference type="InterPro" id="IPR017390">
    <property type="entry name" value="Ubiquitinyl_hydrolase_UCH37"/>
</dbReference>
<evidence type="ECO:0000256" key="7">
    <source>
        <dbReference type="PIRNR" id="PIRNR038120"/>
    </source>
</evidence>
<evidence type="ECO:0000256" key="1">
    <source>
        <dbReference type="ARBA" id="ARBA00000707"/>
    </source>
</evidence>
<dbReference type="InterPro" id="IPR036959">
    <property type="entry name" value="Peptidase_C12_UCH_sf"/>
</dbReference>
<accession>A0A4P9XPQ0</accession>
<dbReference type="PIRSF" id="PIRSF038120">
    <property type="entry name" value="Ubiquitinyl_hydrolase_UCH37"/>
    <property type="match status" value="1"/>
</dbReference>
<evidence type="ECO:0000313" key="15">
    <source>
        <dbReference type="EMBL" id="RKP07995.1"/>
    </source>
</evidence>
<evidence type="ECO:0000256" key="6">
    <source>
        <dbReference type="ARBA" id="ARBA00022807"/>
    </source>
</evidence>
<evidence type="ECO:0000313" key="16">
    <source>
        <dbReference type="Proteomes" id="UP000271241"/>
    </source>
</evidence>
<feature type="active site" description="Proton donor" evidence="8 10">
    <location>
        <position position="164"/>
    </location>
</feature>
<dbReference type="InterPro" id="IPR001578">
    <property type="entry name" value="Peptidase_C12_UCH"/>
</dbReference>
<evidence type="ECO:0000256" key="5">
    <source>
        <dbReference type="ARBA" id="ARBA00022801"/>
    </source>
</evidence>
<feature type="coiled-coil region" evidence="12">
    <location>
        <begin position="228"/>
        <end position="262"/>
    </location>
</feature>
<dbReference type="STRING" id="78915.A0A4P9XPQ0"/>
<reference evidence="16" key="1">
    <citation type="journal article" date="2018" name="Nat. Microbiol.">
        <title>Leveraging single-cell genomics to expand the fungal tree of life.</title>
        <authorList>
            <person name="Ahrendt S.R."/>
            <person name="Quandt C.A."/>
            <person name="Ciobanu D."/>
            <person name="Clum A."/>
            <person name="Salamov A."/>
            <person name="Andreopoulos B."/>
            <person name="Cheng J.F."/>
            <person name="Woyke T."/>
            <person name="Pelin A."/>
            <person name="Henrissat B."/>
            <person name="Reynolds N.K."/>
            <person name="Benny G.L."/>
            <person name="Smith M.E."/>
            <person name="James T.Y."/>
            <person name="Grigoriev I.V."/>
        </authorList>
    </citation>
    <scope>NUCLEOTIDE SEQUENCE [LARGE SCALE GENOMIC DNA]</scope>
    <source>
        <strain evidence="16">RSA 1356</strain>
    </source>
</reference>
<dbReference type="EMBL" id="KZ992650">
    <property type="protein sequence ID" value="RKP07995.1"/>
    <property type="molecule type" value="Genomic_DNA"/>
</dbReference>
<proteinExistence type="inferred from homology"/>
<feature type="domain" description="UCH catalytic" evidence="14">
    <location>
        <begin position="6"/>
        <end position="225"/>
    </location>
</feature>
<keyword evidence="3 7" id="KW-0645">Protease</keyword>
<dbReference type="PRINTS" id="PR00707">
    <property type="entry name" value="UBCTHYDRLASE"/>
</dbReference>
<evidence type="ECO:0000256" key="10">
    <source>
        <dbReference type="PROSITE-ProRule" id="PRU01393"/>
    </source>
</evidence>
<dbReference type="Pfam" id="PF01088">
    <property type="entry name" value="Peptidase_C12"/>
    <property type="match status" value="1"/>
</dbReference>
<dbReference type="PROSITE" id="PS52048">
    <property type="entry name" value="UCH_DOMAIN"/>
    <property type="match status" value="1"/>
</dbReference>
<dbReference type="GO" id="GO:0005737">
    <property type="term" value="C:cytoplasm"/>
    <property type="evidence" value="ECO:0007669"/>
    <property type="project" value="TreeGrafter"/>
</dbReference>
<feature type="compositionally biased region" description="Low complexity" evidence="13">
    <location>
        <begin position="327"/>
        <end position="338"/>
    </location>
</feature>
<dbReference type="PANTHER" id="PTHR10589">
    <property type="entry name" value="UBIQUITIN CARBOXYL-TERMINAL HYDROLASE"/>
    <property type="match status" value="1"/>
</dbReference>
<dbReference type="InterPro" id="IPR038765">
    <property type="entry name" value="Papain-like_cys_pep_sf"/>
</dbReference>
<keyword evidence="16" id="KW-1185">Reference proteome</keyword>
<dbReference type="PROSITE" id="PS52049">
    <property type="entry name" value="ULD"/>
    <property type="match status" value="1"/>
</dbReference>
<protein>
    <recommendedName>
        <fullName evidence="7 11">Ubiquitin carboxyl-terminal hydrolase</fullName>
        <ecNumber evidence="7 11">3.4.19.12</ecNumber>
    </recommendedName>
</protein>
<feature type="region of interest" description="Disordered" evidence="13">
    <location>
        <begin position="319"/>
        <end position="338"/>
    </location>
</feature>
<dbReference type="FunFam" id="3.40.532.10:FF:000009">
    <property type="entry name" value="Ubiquitin carboxyl-terminal hydrolase"/>
    <property type="match status" value="1"/>
</dbReference>
<comment type="similarity">
    <text evidence="2 7 10 11">Belongs to the peptidase C12 family.</text>
</comment>
<feature type="site" description="Transition state stabilizer" evidence="10">
    <location>
        <position position="83"/>
    </location>
</feature>
<dbReference type="Gene3D" id="1.20.58.860">
    <property type="match status" value="1"/>
</dbReference>